<name>A0A1H6AY25_9BACT</name>
<dbReference type="InterPro" id="IPR005475">
    <property type="entry name" value="Transketolase-like_Pyr-bd"/>
</dbReference>
<organism evidence="5 6">
    <name type="scientific">Bryocella elongata</name>
    <dbReference type="NCBI Taxonomy" id="863522"/>
    <lineage>
        <taxon>Bacteria</taxon>
        <taxon>Pseudomonadati</taxon>
        <taxon>Acidobacteriota</taxon>
        <taxon>Terriglobia</taxon>
        <taxon>Terriglobales</taxon>
        <taxon>Acidobacteriaceae</taxon>
        <taxon>Bryocella</taxon>
    </lineage>
</organism>
<dbReference type="Pfam" id="PF02780">
    <property type="entry name" value="Transketolase_C"/>
    <property type="match status" value="1"/>
</dbReference>
<evidence type="ECO:0000313" key="5">
    <source>
        <dbReference type="EMBL" id="SEG53180.1"/>
    </source>
</evidence>
<comment type="similarity">
    <text evidence="2">Belongs to the transketolase family.</text>
</comment>
<protein>
    <submittedName>
        <fullName evidence="5">Transketolase subunit B</fullName>
    </submittedName>
</protein>
<dbReference type="InterPro" id="IPR051157">
    <property type="entry name" value="PDH/Transketolase"/>
</dbReference>
<comment type="cofactor">
    <cofactor evidence="1">
        <name>thiamine diphosphate</name>
        <dbReference type="ChEBI" id="CHEBI:58937"/>
    </cofactor>
</comment>
<dbReference type="InterPro" id="IPR009014">
    <property type="entry name" value="Transketo_C/PFOR_II"/>
</dbReference>
<dbReference type="InterPro" id="IPR029061">
    <property type="entry name" value="THDP-binding"/>
</dbReference>
<reference evidence="5 6" key="1">
    <citation type="submission" date="2016-10" db="EMBL/GenBank/DDBJ databases">
        <authorList>
            <person name="de Groot N.N."/>
        </authorList>
    </citation>
    <scope>NUCLEOTIDE SEQUENCE [LARGE SCALE GENOMIC DNA]</scope>
    <source>
        <strain evidence="5 6">DSM 22489</strain>
    </source>
</reference>
<feature type="domain" description="Transketolase-like pyrimidine-binding" evidence="4">
    <location>
        <begin position="25"/>
        <end position="190"/>
    </location>
</feature>
<keyword evidence="6" id="KW-1185">Reference proteome</keyword>
<dbReference type="PANTHER" id="PTHR43825">
    <property type="entry name" value="PYRUVATE DEHYDROGENASE E1 COMPONENT"/>
    <property type="match status" value="1"/>
</dbReference>
<dbReference type="InterPro" id="IPR033248">
    <property type="entry name" value="Transketolase_C"/>
</dbReference>
<dbReference type="SUPFAM" id="SSF52922">
    <property type="entry name" value="TK C-terminal domain-like"/>
    <property type="match status" value="1"/>
</dbReference>
<accession>A0A1H6AY25</accession>
<dbReference type="Pfam" id="PF02779">
    <property type="entry name" value="Transket_pyr"/>
    <property type="match status" value="1"/>
</dbReference>
<sequence length="338" mass="35299">MVTPPEIAAEESQPSAPTYTLGPKADCRDAFSQTLVELAGSDPRVCAVVNDSVSSTKLKGFMGKYPERFVNVGIAEQNMVGVGTGLANGGMLPFVCGASCFLTARAMEQVKVDLGYTRSNVKLCGMSSGMAYGQLGPTHHSIEDIAWTRVIPNLTVIVPADAAETEAAMRFAHATDGPMFLRISRVPVPSILPKGHVFEPGKAVLLREGHDVTLMANGVLVSRALEAANALAAMGIEARVLNMSSIKPFDEPAVLAAARGTRGIVTAEEGLRAGGLGGIVAEILATKARNAPPLRILGLPDVFAPTGTAEFLLEHFGLTAKGIVDASVELVGSKLPAR</sequence>
<dbReference type="Gene3D" id="3.40.50.920">
    <property type="match status" value="1"/>
</dbReference>
<dbReference type="SUPFAM" id="SSF52518">
    <property type="entry name" value="Thiamin diphosphate-binding fold (THDP-binding)"/>
    <property type="match status" value="1"/>
</dbReference>
<evidence type="ECO:0000313" key="6">
    <source>
        <dbReference type="Proteomes" id="UP000236728"/>
    </source>
</evidence>
<dbReference type="Gene3D" id="3.40.50.970">
    <property type="match status" value="1"/>
</dbReference>
<dbReference type="AlphaFoldDB" id="A0A1H6AY25"/>
<dbReference type="PANTHER" id="PTHR43825:SF1">
    <property type="entry name" value="TRANSKETOLASE-LIKE PYRIMIDINE-BINDING DOMAIN-CONTAINING PROTEIN"/>
    <property type="match status" value="1"/>
</dbReference>
<dbReference type="CDD" id="cd07033">
    <property type="entry name" value="TPP_PYR_DXS_TK_like"/>
    <property type="match status" value="1"/>
</dbReference>
<gene>
    <name evidence="5" type="ORF">SAMN05421819_3340</name>
</gene>
<dbReference type="FunFam" id="3.40.50.970:FF:000129">
    <property type="entry name" value="Transketolase"/>
    <property type="match status" value="1"/>
</dbReference>
<dbReference type="SMART" id="SM00861">
    <property type="entry name" value="Transket_pyr"/>
    <property type="match status" value="1"/>
</dbReference>
<evidence type="ECO:0000256" key="1">
    <source>
        <dbReference type="ARBA" id="ARBA00001964"/>
    </source>
</evidence>
<evidence type="ECO:0000259" key="4">
    <source>
        <dbReference type="SMART" id="SM00861"/>
    </source>
</evidence>
<keyword evidence="3" id="KW-0786">Thiamine pyrophosphate</keyword>
<dbReference type="Proteomes" id="UP000236728">
    <property type="component" value="Unassembled WGS sequence"/>
</dbReference>
<evidence type="ECO:0000256" key="3">
    <source>
        <dbReference type="ARBA" id="ARBA00023052"/>
    </source>
</evidence>
<dbReference type="EMBL" id="FNVA01000006">
    <property type="protein sequence ID" value="SEG53180.1"/>
    <property type="molecule type" value="Genomic_DNA"/>
</dbReference>
<proteinExistence type="inferred from homology"/>
<dbReference type="RefSeq" id="WP_103934221.1">
    <property type="nucleotide sequence ID" value="NZ_FNVA01000006.1"/>
</dbReference>
<evidence type="ECO:0000256" key="2">
    <source>
        <dbReference type="ARBA" id="ARBA00007131"/>
    </source>
</evidence>
<dbReference type="OrthoDB" id="9803371at2"/>